<dbReference type="InterPro" id="IPR006480">
    <property type="entry name" value="Phage_holin_4_1"/>
</dbReference>
<evidence type="ECO:0000256" key="5">
    <source>
        <dbReference type="SAM" id="Phobius"/>
    </source>
</evidence>
<protein>
    <submittedName>
        <fullName evidence="6">Holin</fullName>
    </submittedName>
</protein>
<dbReference type="NCBIfam" id="TIGR01593">
    <property type="entry name" value="holin_tox_secr"/>
    <property type="match status" value="1"/>
</dbReference>
<reference evidence="6" key="1">
    <citation type="journal article" date="2021" name="Proc. Natl. Acad. Sci. U.S.A.">
        <title>A Catalog of Tens of Thousands of Viruses from Human Metagenomes Reveals Hidden Associations with Chronic Diseases.</title>
        <authorList>
            <person name="Tisza M.J."/>
            <person name="Buck C.B."/>
        </authorList>
    </citation>
    <scope>NUCLEOTIDE SEQUENCE</scope>
    <source>
        <strain evidence="6">CtoSr5</strain>
    </source>
</reference>
<dbReference type="EMBL" id="BK014993">
    <property type="protein sequence ID" value="DAD86043.1"/>
    <property type="molecule type" value="Genomic_DNA"/>
</dbReference>
<evidence type="ECO:0000256" key="4">
    <source>
        <dbReference type="ARBA" id="ARBA00023136"/>
    </source>
</evidence>
<organism evidence="6">
    <name type="scientific">Siphoviridae sp. ctoSr5</name>
    <dbReference type="NCBI Taxonomy" id="2826460"/>
    <lineage>
        <taxon>Viruses</taxon>
        <taxon>Duplodnaviria</taxon>
        <taxon>Heunggongvirae</taxon>
        <taxon>Uroviricota</taxon>
        <taxon>Caudoviricetes</taxon>
    </lineage>
</organism>
<comment type="subcellular location">
    <subcellularLocation>
        <location evidence="1">Host membrane</location>
        <topology evidence="1">Multi-pass membrane protein</topology>
    </subcellularLocation>
</comment>
<evidence type="ECO:0000256" key="2">
    <source>
        <dbReference type="ARBA" id="ARBA00022692"/>
    </source>
</evidence>
<accession>A0A8S5MVW4</accession>
<keyword evidence="3 5" id="KW-1133">Transmembrane helix</keyword>
<keyword evidence="2 5" id="KW-0812">Transmembrane</keyword>
<keyword evidence="4 5" id="KW-0472">Membrane</keyword>
<sequence>MDKALFIIKSSFTVVISTVVAALGGFDSALELLISLILVDMISGVVYAIMKKTLSSTELRNGIMRKVFIFLAIFIALKVDMCLLDLAGKTPTFWGISLSIRTLVVIWFCIEELISLLENLANIGVPFPKWVKEILVQVSDCVDKSTPREVVNWIKKTFNIKDKNE</sequence>
<dbReference type="Pfam" id="PF05105">
    <property type="entry name" value="Phage_holin_4_1"/>
    <property type="match status" value="1"/>
</dbReference>
<feature type="transmembrane region" description="Helical" evidence="5">
    <location>
        <begin position="62"/>
        <end position="79"/>
    </location>
</feature>
<feature type="transmembrane region" description="Helical" evidence="5">
    <location>
        <begin position="32"/>
        <end position="50"/>
    </location>
</feature>
<name>A0A8S5MVW4_9CAUD</name>
<evidence type="ECO:0000313" key="6">
    <source>
        <dbReference type="EMBL" id="DAD86043.1"/>
    </source>
</evidence>
<evidence type="ECO:0000256" key="3">
    <source>
        <dbReference type="ARBA" id="ARBA00022989"/>
    </source>
</evidence>
<feature type="transmembrane region" description="Helical" evidence="5">
    <location>
        <begin position="7"/>
        <end position="26"/>
    </location>
</feature>
<evidence type="ECO:0000256" key="1">
    <source>
        <dbReference type="ARBA" id="ARBA00004301"/>
    </source>
</evidence>
<proteinExistence type="predicted"/>
<dbReference type="GO" id="GO:0033644">
    <property type="term" value="C:host cell membrane"/>
    <property type="evidence" value="ECO:0007669"/>
    <property type="project" value="UniProtKB-SubCell"/>
</dbReference>